<keyword evidence="1" id="KW-0511">Multifunctional enzyme</keyword>
<dbReference type="Pfam" id="PF02801">
    <property type="entry name" value="Ketoacyl-synt_C"/>
    <property type="match status" value="1"/>
</dbReference>
<dbReference type="InterPro" id="IPR014031">
    <property type="entry name" value="Ketoacyl_synth_C"/>
</dbReference>
<dbReference type="SUPFAM" id="SSF53901">
    <property type="entry name" value="Thiolase-like"/>
    <property type="match status" value="1"/>
</dbReference>
<accession>A0A8H3J2Q4</accession>
<dbReference type="PROSITE" id="PS52004">
    <property type="entry name" value="KS3_2"/>
    <property type="match status" value="1"/>
</dbReference>
<organism evidence="3 4">
    <name type="scientific">Imshaugia aleurites</name>
    <dbReference type="NCBI Taxonomy" id="172621"/>
    <lineage>
        <taxon>Eukaryota</taxon>
        <taxon>Fungi</taxon>
        <taxon>Dikarya</taxon>
        <taxon>Ascomycota</taxon>
        <taxon>Pezizomycotina</taxon>
        <taxon>Lecanoromycetes</taxon>
        <taxon>OSLEUM clade</taxon>
        <taxon>Lecanoromycetidae</taxon>
        <taxon>Lecanorales</taxon>
        <taxon>Lecanorineae</taxon>
        <taxon>Parmeliaceae</taxon>
        <taxon>Imshaugia</taxon>
    </lineage>
</organism>
<name>A0A8H3J2Q4_9LECA</name>
<evidence type="ECO:0000259" key="2">
    <source>
        <dbReference type="PROSITE" id="PS52004"/>
    </source>
</evidence>
<comment type="caution">
    <text evidence="3">The sequence shown here is derived from an EMBL/GenBank/DDBJ whole genome shotgun (WGS) entry which is preliminary data.</text>
</comment>
<dbReference type="GO" id="GO:0006633">
    <property type="term" value="P:fatty acid biosynthetic process"/>
    <property type="evidence" value="ECO:0007669"/>
    <property type="project" value="TreeGrafter"/>
</dbReference>
<feature type="domain" description="Ketosynthase family 3 (KS3)" evidence="2">
    <location>
        <begin position="1"/>
        <end position="167"/>
    </location>
</feature>
<dbReference type="Pfam" id="PF16197">
    <property type="entry name" value="KAsynt_C_assoc"/>
    <property type="match status" value="1"/>
</dbReference>
<dbReference type="GO" id="GO:0004312">
    <property type="term" value="F:fatty acid synthase activity"/>
    <property type="evidence" value="ECO:0007669"/>
    <property type="project" value="TreeGrafter"/>
</dbReference>
<dbReference type="Gene3D" id="3.40.47.10">
    <property type="match status" value="1"/>
</dbReference>
<dbReference type="InterPro" id="IPR001227">
    <property type="entry name" value="Ac_transferase_dom_sf"/>
</dbReference>
<reference evidence="3" key="1">
    <citation type="submission" date="2021-03" db="EMBL/GenBank/DDBJ databases">
        <authorList>
            <person name="Tagirdzhanova G."/>
        </authorList>
    </citation>
    <scope>NUCLEOTIDE SEQUENCE</scope>
</reference>
<dbReference type="EMBL" id="CAJPDT010000121">
    <property type="protein sequence ID" value="CAF9939630.1"/>
    <property type="molecule type" value="Genomic_DNA"/>
</dbReference>
<dbReference type="PANTHER" id="PTHR43775:SF22">
    <property type="entry name" value="SYNTHASE, PUTATIVE (JCVI)-RELATED"/>
    <property type="match status" value="1"/>
</dbReference>
<dbReference type="AlphaFoldDB" id="A0A8H3J2Q4"/>
<dbReference type="InterPro" id="IPR050091">
    <property type="entry name" value="PKS_NRPS_Biosynth_Enz"/>
</dbReference>
<protein>
    <recommendedName>
        <fullName evidence="2">Ketosynthase family 3 (KS3) domain-containing protein</fullName>
    </recommendedName>
</protein>
<dbReference type="SMART" id="SM00825">
    <property type="entry name" value="PKS_KS"/>
    <property type="match status" value="1"/>
</dbReference>
<dbReference type="Proteomes" id="UP000664534">
    <property type="component" value="Unassembled WGS sequence"/>
</dbReference>
<gene>
    <name evidence="3" type="ORF">IMSHALPRED_001576</name>
</gene>
<evidence type="ECO:0000313" key="4">
    <source>
        <dbReference type="Proteomes" id="UP000664534"/>
    </source>
</evidence>
<dbReference type="InterPro" id="IPR016039">
    <property type="entry name" value="Thiolase-like"/>
</dbReference>
<dbReference type="InterPro" id="IPR020841">
    <property type="entry name" value="PKS_Beta-ketoAc_synthase_dom"/>
</dbReference>
<dbReference type="PANTHER" id="PTHR43775">
    <property type="entry name" value="FATTY ACID SYNTHASE"/>
    <property type="match status" value="1"/>
</dbReference>
<proteinExistence type="predicted"/>
<dbReference type="InterPro" id="IPR032821">
    <property type="entry name" value="PKS_assoc"/>
</dbReference>
<dbReference type="CDD" id="cd00833">
    <property type="entry name" value="PKS"/>
    <property type="match status" value="1"/>
</dbReference>
<keyword evidence="4" id="KW-1185">Reference proteome</keyword>
<dbReference type="OrthoDB" id="329835at2759"/>
<dbReference type="GO" id="GO:0044550">
    <property type="term" value="P:secondary metabolite biosynthetic process"/>
    <property type="evidence" value="ECO:0007669"/>
    <property type="project" value="TreeGrafter"/>
</dbReference>
<sequence length="290" mass="30449">MRIVGSAVGQDGRTNGIMAPNGKAQELVAKKALDAAGVDPVSVGYVEAHATSTPVGDPVEATAMSNVYGKGREAGNPCLIGSIKPNVGHLEAGAGVMGFMKAIMAVNKGLVSPQSNLNKLNSRVNWEAAGMQVVREATQWKDKNTIRRAGVCSYGYGGTVSHAIVEEFNDNRGGFPVLEQMNGEAKDEMTILTFSAPQEKRLASQAEALASWILGDGMQHSLSSIATTLAIRRGHHDYRAAVIASSHEKAAEALRAFASDSDSSVAVSRRVVSSNDSLGTVWVFSGHGAQ</sequence>
<dbReference type="Gene3D" id="3.40.366.10">
    <property type="entry name" value="Malonyl-Coenzyme A Acyl Carrier Protein, domain 2"/>
    <property type="match status" value="1"/>
</dbReference>
<evidence type="ECO:0000256" key="1">
    <source>
        <dbReference type="ARBA" id="ARBA00023268"/>
    </source>
</evidence>
<evidence type="ECO:0000313" key="3">
    <source>
        <dbReference type="EMBL" id="CAF9939630.1"/>
    </source>
</evidence>